<dbReference type="OrthoDB" id="913489at2759"/>
<organism evidence="2 3">
    <name type="scientific">Corchorus olitorius</name>
    <dbReference type="NCBI Taxonomy" id="93759"/>
    <lineage>
        <taxon>Eukaryota</taxon>
        <taxon>Viridiplantae</taxon>
        <taxon>Streptophyta</taxon>
        <taxon>Embryophyta</taxon>
        <taxon>Tracheophyta</taxon>
        <taxon>Spermatophyta</taxon>
        <taxon>Magnoliopsida</taxon>
        <taxon>eudicotyledons</taxon>
        <taxon>Gunneridae</taxon>
        <taxon>Pentapetalae</taxon>
        <taxon>rosids</taxon>
        <taxon>malvids</taxon>
        <taxon>Malvales</taxon>
        <taxon>Malvaceae</taxon>
        <taxon>Grewioideae</taxon>
        <taxon>Apeibeae</taxon>
        <taxon>Corchorus</taxon>
    </lineage>
</organism>
<accession>A0A1R3KA87</accession>
<evidence type="ECO:0000313" key="2">
    <source>
        <dbReference type="EMBL" id="OMP03983.1"/>
    </source>
</evidence>
<protein>
    <recommendedName>
        <fullName evidence="1">Tf2-1-like SH3-like domain-containing protein</fullName>
    </recommendedName>
</protein>
<dbReference type="AlphaFoldDB" id="A0A1R3KA87"/>
<comment type="caution">
    <text evidence="2">The sequence shown here is derived from an EMBL/GenBank/DDBJ whole genome shotgun (WGS) entry which is preliminary data.</text>
</comment>
<sequence>MSGQNEEDDSNLDFLVEELPEGAESNDLNYEVLESGITPGHIRLSQTKQTVRLLNSMLVSQTQQPYTLMLAETAQSQLRPPEVEKIGAVAYQLQLLEAARIHSTFHVSQLKKHNGESPSALQLSLLSTNGTIAKLAL</sequence>
<dbReference type="InterPro" id="IPR056924">
    <property type="entry name" value="SH3_Tf2-1"/>
</dbReference>
<keyword evidence="3" id="KW-1185">Reference proteome</keyword>
<feature type="domain" description="Tf2-1-like SH3-like" evidence="1">
    <location>
        <begin position="83"/>
        <end position="113"/>
    </location>
</feature>
<gene>
    <name evidence="2" type="ORF">COLO4_10046</name>
</gene>
<dbReference type="Pfam" id="PF24626">
    <property type="entry name" value="SH3_Tf2-1"/>
    <property type="match status" value="1"/>
</dbReference>
<dbReference type="EMBL" id="AWUE01014350">
    <property type="protein sequence ID" value="OMP03983.1"/>
    <property type="molecule type" value="Genomic_DNA"/>
</dbReference>
<proteinExistence type="predicted"/>
<name>A0A1R3KA87_9ROSI</name>
<evidence type="ECO:0000313" key="3">
    <source>
        <dbReference type="Proteomes" id="UP000187203"/>
    </source>
</evidence>
<evidence type="ECO:0000259" key="1">
    <source>
        <dbReference type="Pfam" id="PF24626"/>
    </source>
</evidence>
<reference evidence="3" key="1">
    <citation type="submission" date="2013-09" db="EMBL/GenBank/DDBJ databases">
        <title>Corchorus olitorius genome sequencing.</title>
        <authorList>
            <person name="Alam M."/>
            <person name="Haque M.S."/>
            <person name="Islam M.S."/>
            <person name="Emdad E.M."/>
            <person name="Islam M.M."/>
            <person name="Ahmed B."/>
            <person name="Halim A."/>
            <person name="Hossen Q.M.M."/>
            <person name="Hossain M.Z."/>
            <person name="Ahmed R."/>
            <person name="Khan M.M."/>
            <person name="Islam R."/>
            <person name="Rashid M.M."/>
            <person name="Khan S.A."/>
            <person name="Rahman M.S."/>
            <person name="Alam M."/>
            <person name="Yahiya A.S."/>
            <person name="Khan M.S."/>
            <person name="Azam M.S."/>
            <person name="Haque T."/>
            <person name="Lashkar M.Z.H."/>
            <person name="Akhand A.I."/>
            <person name="Morshed G."/>
            <person name="Roy S."/>
            <person name="Uddin K.S."/>
            <person name="Rabeya T."/>
            <person name="Hossain A.S."/>
            <person name="Chowdhury A."/>
            <person name="Snigdha A.R."/>
            <person name="Mortoza M.S."/>
            <person name="Matin S.A."/>
            <person name="Hoque S.M.E."/>
            <person name="Islam M.K."/>
            <person name="Roy D.K."/>
            <person name="Haider R."/>
            <person name="Moosa M.M."/>
            <person name="Elias S.M."/>
            <person name="Hasan A.M."/>
            <person name="Jahan S."/>
            <person name="Shafiuddin M."/>
            <person name="Mahmood N."/>
            <person name="Shommy N.S."/>
        </authorList>
    </citation>
    <scope>NUCLEOTIDE SEQUENCE [LARGE SCALE GENOMIC DNA]</scope>
    <source>
        <strain evidence="3">cv. O-4</strain>
    </source>
</reference>
<dbReference type="Proteomes" id="UP000187203">
    <property type="component" value="Unassembled WGS sequence"/>
</dbReference>